<comment type="caution">
    <text evidence="3">The sequence shown here is derived from an EMBL/GenBank/DDBJ whole genome shotgun (WGS) entry which is preliminary data.</text>
</comment>
<protein>
    <recommendedName>
        <fullName evidence="2">Cytokinin riboside 5'-monophosphate phosphoribohydrolase</fullName>
        <ecNumber evidence="2">3.2.2.n1</ecNumber>
    </recommendedName>
</protein>
<dbReference type="NCBIfam" id="TIGR00730">
    <property type="entry name" value="Rossman fold protein, TIGR00730 family"/>
    <property type="match status" value="1"/>
</dbReference>
<keyword evidence="2" id="KW-0203">Cytokinin biosynthesis</keyword>
<sequence length="206" mass="22052">MTTTTVQARATSTRGGRPLRICVFCGAAPSNSDAIVHTAKETGRLIGERGHHLVYGGGGSGLMGQVAWAAADHGASIRGVIPHFLYERERTIAAPQQELQITETLQRRKEHMLHSSDAFIALPGGYGILDEIVEVLSASYLGRSAKPMVIVNTEGIWDGLIGLLDTLTRFELISTAEQPTFHSVPTPEQALSLVESLLLARSGGPE</sequence>
<dbReference type="Pfam" id="PF03641">
    <property type="entry name" value="Lysine_decarbox"/>
    <property type="match status" value="1"/>
</dbReference>
<evidence type="ECO:0000313" key="3">
    <source>
        <dbReference type="EMBL" id="GAA2695472.1"/>
    </source>
</evidence>
<dbReference type="InterPro" id="IPR005269">
    <property type="entry name" value="LOG"/>
</dbReference>
<dbReference type="PANTHER" id="PTHR31223:SF70">
    <property type="entry name" value="LOG FAMILY PROTEIN YJL055W"/>
    <property type="match status" value="1"/>
</dbReference>
<dbReference type="PANTHER" id="PTHR31223">
    <property type="entry name" value="LOG FAMILY PROTEIN YJL055W"/>
    <property type="match status" value="1"/>
</dbReference>
<dbReference type="Gene3D" id="3.40.50.450">
    <property type="match status" value="1"/>
</dbReference>
<dbReference type="InterPro" id="IPR031100">
    <property type="entry name" value="LOG_fam"/>
</dbReference>
<dbReference type="SUPFAM" id="SSF102405">
    <property type="entry name" value="MCP/YpsA-like"/>
    <property type="match status" value="1"/>
</dbReference>
<keyword evidence="2" id="KW-0378">Hydrolase</keyword>
<comment type="catalytic activity">
    <reaction evidence="2">
        <text>9-ribosyl-trans-zeatin 5'-phosphate + H2O = trans-zeatin + D-ribose 5-phosphate</text>
        <dbReference type="Rhea" id="RHEA:48564"/>
        <dbReference type="ChEBI" id="CHEBI:15377"/>
        <dbReference type="ChEBI" id="CHEBI:16522"/>
        <dbReference type="ChEBI" id="CHEBI:78346"/>
        <dbReference type="ChEBI" id="CHEBI:87947"/>
        <dbReference type="EC" id="3.2.2.n1"/>
    </reaction>
</comment>
<evidence type="ECO:0000313" key="4">
    <source>
        <dbReference type="Proteomes" id="UP001501666"/>
    </source>
</evidence>
<keyword evidence="4" id="KW-1185">Reference proteome</keyword>
<accession>A0ABN3T8V0</accession>
<dbReference type="EMBL" id="BAAATE010000041">
    <property type="protein sequence ID" value="GAA2695472.1"/>
    <property type="molecule type" value="Genomic_DNA"/>
</dbReference>
<gene>
    <name evidence="3" type="ORF">GCM10010412_088310</name>
</gene>
<evidence type="ECO:0000256" key="1">
    <source>
        <dbReference type="ARBA" id="ARBA00006763"/>
    </source>
</evidence>
<dbReference type="RefSeq" id="WP_346155376.1">
    <property type="nucleotide sequence ID" value="NZ_BAAATE010000041.1"/>
</dbReference>
<name>A0ABN3T8V0_9ACTN</name>
<dbReference type="Proteomes" id="UP001501666">
    <property type="component" value="Unassembled WGS sequence"/>
</dbReference>
<reference evidence="3 4" key="1">
    <citation type="journal article" date="2019" name="Int. J. Syst. Evol. Microbiol.">
        <title>The Global Catalogue of Microorganisms (GCM) 10K type strain sequencing project: providing services to taxonomists for standard genome sequencing and annotation.</title>
        <authorList>
            <consortium name="The Broad Institute Genomics Platform"/>
            <consortium name="The Broad Institute Genome Sequencing Center for Infectious Disease"/>
            <person name="Wu L."/>
            <person name="Ma J."/>
        </authorList>
    </citation>
    <scope>NUCLEOTIDE SEQUENCE [LARGE SCALE GENOMIC DNA]</scope>
    <source>
        <strain evidence="3 4">JCM 6835</strain>
    </source>
</reference>
<organism evidence="3 4">
    <name type="scientific">Nonomuraea recticatena</name>
    <dbReference type="NCBI Taxonomy" id="46178"/>
    <lineage>
        <taxon>Bacteria</taxon>
        <taxon>Bacillati</taxon>
        <taxon>Actinomycetota</taxon>
        <taxon>Actinomycetes</taxon>
        <taxon>Streptosporangiales</taxon>
        <taxon>Streptosporangiaceae</taxon>
        <taxon>Nonomuraea</taxon>
    </lineage>
</organism>
<evidence type="ECO:0000256" key="2">
    <source>
        <dbReference type="RuleBase" id="RU363015"/>
    </source>
</evidence>
<dbReference type="EC" id="3.2.2.n1" evidence="2"/>
<proteinExistence type="inferred from homology"/>
<comment type="similarity">
    <text evidence="1 2">Belongs to the LOG family.</text>
</comment>
<comment type="catalytic activity">
    <reaction evidence="2">
        <text>N(6)-(dimethylallyl)adenosine 5'-phosphate + H2O = N(6)-dimethylallyladenine + D-ribose 5-phosphate</text>
        <dbReference type="Rhea" id="RHEA:48560"/>
        <dbReference type="ChEBI" id="CHEBI:15377"/>
        <dbReference type="ChEBI" id="CHEBI:17660"/>
        <dbReference type="ChEBI" id="CHEBI:57526"/>
        <dbReference type="ChEBI" id="CHEBI:78346"/>
        <dbReference type="EC" id="3.2.2.n1"/>
    </reaction>
</comment>